<evidence type="ECO:0000256" key="4">
    <source>
        <dbReference type="ARBA" id="ARBA00022692"/>
    </source>
</evidence>
<dbReference type="GO" id="GO:0016525">
    <property type="term" value="P:negative regulation of angiogenesis"/>
    <property type="evidence" value="ECO:0007669"/>
    <property type="project" value="TreeGrafter"/>
</dbReference>
<evidence type="ECO:0000256" key="5">
    <source>
        <dbReference type="ARBA" id="ARBA00022989"/>
    </source>
</evidence>
<evidence type="ECO:0000256" key="8">
    <source>
        <dbReference type="ARBA" id="ARBA00037847"/>
    </source>
</evidence>
<keyword evidence="3" id="KW-0165">Cleavage on pair of basic residues</keyword>
<evidence type="ECO:0000313" key="9">
    <source>
        <dbReference type="Proteomes" id="UP001318040"/>
    </source>
</evidence>
<sequence length="74" mass="8594">MDLGRDLNGMTFDPMLDHKGICCAECRRAYPHCQRVCEPLAGYEPWPYNYHGCRVTCRLLMPCAWWVARFLGVV</sequence>
<evidence type="ECO:0000256" key="6">
    <source>
        <dbReference type="ARBA" id="ARBA00023136"/>
    </source>
</evidence>
<evidence type="ECO:0000313" key="10">
    <source>
        <dbReference type="RefSeq" id="XP_032800520.1"/>
    </source>
</evidence>
<keyword evidence="4" id="KW-0812">Transmembrane</keyword>
<name>A0AAJ7SKT3_PETMA</name>
<protein>
    <submittedName>
        <fullName evidence="10">Leukocyte cell-derived chemotaxin 1</fullName>
    </submittedName>
</protein>
<dbReference type="KEGG" id="pmrn:116937503"/>
<keyword evidence="2" id="KW-0964">Secreted</keyword>
<dbReference type="Proteomes" id="UP001318040">
    <property type="component" value="Unplaced"/>
</dbReference>
<comment type="subcellular location">
    <subcellularLocation>
        <location evidence="8">Endomembrane system</location>
        <topology evidence="8">Single-pass membrane protein</topology>
    </subcellularLocation>
    <subcellularLocation>
        <location evidence="1">Secreted</location>
        <location evidence="1">Extracellular space</location>
    </subcellularLocation>
</comment>
<proteinExistence type="predicted"/>
<dbReference type="GO" id="GO:0012505">
    <property type="term" value="C:endomembrane system"/>
    <property type="evidence" value="ECO:0007669"/>
    <property type="project" value="UniProtKB-SubCell"/>
</dbReference>
<keyword evidence="6" id="KW-0472">Membrane</keyword>
<evidence type="ECO:0000256" key="7">
    <source>
        <dbReference type="ARBA" id="ARBA00023180"/>
    </source>
</evidence>
<dbReference type="InterPro" id="IPR043405">
    <property type="entry name" value="Chondromodulin/Tenomodulin"/>
</dbReference>
<keyword evidence="7" id="KW-0325">Glycoprotein</keyword>
<dbReference type="GO" id="GO:0005576">
    <property type="term" value="C:extracellular region"/>
    <property type="evidence" value="ECO:0007669"/>
    <property type="project" value="UniProtKB-SubCell"/>
</dbReference>
<evidence type="ECO:0000256" key="2">
    <source>
        <dbReference type="ARBA" id="ARBA00022525"/>
    </source>
</evidence>
<organism evidence="9 10">
    <name type="scientific">Petromyzon marinus</name>
    <name type="common">Sea lamprey</name>
    <dbReference type="NCBI Taxonomy" id="7757"/>
    <lineage>
        <taxon>Eukaryota</taxon>
        <taxon>Metazoa</taxon>
        <taxon>Chordata</taxon>
        <taxon>Craniata</taxon>
        <taxon>Vertebrata</taxon>
        <taxon>Cyclostomata</taxon>
        <taxon>Hyperoartia</taxon>
        <taxon>Petromyzontiformes</taxon>
        <taxon>Petromyzontidae</taxon>
        <taxon>Petromyzon</taxon>
    </lineage>
</organism>
<dbReference type="AlphaFoldDB" id="A0AAJ7SKT3"/>
<evidence type="ECO:0000256" key="1">
    <source>
        <dbReference type="ARBA" id="ARBA00004239"/>
    </source>
</evidence>
<accession>A0AAJ7SKT3</accession>
<evidence type="ECO:0000256" key="3">
    <source>
        <dbReference type="ARBA" id="ARBA00022685"/>
    </source>
</evidence>
<keyword evidence="9" id="KW-1185">Reference proteome</keyword>
<gene>
    <name evidence="10" type="primary">CNMD</name>
</gene>
<reference evidence="10" key="1">
    <citation type="submission" date="2025-08" db="UniProtKB">
        <authorList>
            <consortium name="RefSeq"/>
        </authorList>
    </citation>
    <scope>IDENTIFICATION</scope>
    <source>
        <tissue evidence="10">Sperm</tissue>
    </source>
</reference>
<dbReference type="GO" id="GO:0001937">
    <property type="term" value="P:negative regulation of endothelial cell proliferation"/>
    <property type="evidence" value="ECO:0007669"/>
    <property type="project" value="TreeGrafter"/>
</dbReference>
<dbReference type="PANTHER" id="PTHR14064">
    <property type="entry name" value="CHONDROMODULIN-RELATED"/>
    <property type="match status" value="1"/>
</dbReference>
<dbReference type="RefSeq" id="XP_032800520.1">
    <property type="nucleotide sequence ID" value="XM_032944629.1"/>
</dbReference>
<dbReference type="PANTHER" id="PTHR14064:SF6">
    <property type="entry name" value="LEUKOCYTE CELL-DERIVED CHEMOTAXIN 1"/>
    <property type="match status" value="1"/>
</dbReference>
<keyword evidence="5" id="KW-1133">Transmembrane helix</keyword>